<dbReference type="Pfam" id="PF01738">
    <property type="entry name" value="DLH"/>
    <property type="match status" value="1"/>
</dbReference>
<dbReference type="GO" id="GO:0016787">
    <property type="term" value="F:hydrolase activity"/>
    <property type="evidence" value="ECO:0007669"/>
    <property type="project" value="UniProtKB-KW"/>
</dbReference>
<dbReference type="SUPFAM" id="SSF53474">
    <property type="entry name" value="alpha/beta-Hydrolases"/>
    <property type="match status" value="1"/>
</dbReference>
<name>A0ABX7GP32_9GAMM</name>
<accession>A0ABX7GP32</accession>
<dbReference type="PANTHER" id="PTHR46623:SF6">
    <property type="entry name" value="ALPHA_BETA-HYDROLASES SUPERFAMILY PROTEIN"/>
    <property type="match status" value="1"/>
</dbReference>
<evidence type="ECO:0000259" key="1">
    <source>
        <dbReference type="Pfam" id="PF01738"/>
    </source>
</evidence>
<dbReference type="RefSeq" id="WP_188800902.1">
    <property type="nucleotide sequence ID" value="NZ_BMIZ01000003.1"/>
</dbReference>
<keyword evidence="3" id="KW-1185">Reference proteome</keyword>
<gene>
    <name evidence="2" type="ORF">ISN74_11840</name>
</gene>
<proteinExistence type="predicted"/>
<organism evidence="2 3">
    <name type="scientific">Dyella caseinilytica</name>
    <dbReference type="NCBI Taxonomy" id="1849581"/>
    <lineage>
        <taxon>Bacteria</taxon>
        <taxon>Pseudomonadati</taxon>
        <taxon>Pseudomonadota</taxon>
        <taxon>Gammaproteobacteria</taxon>
        <taxon>Lysobacterales</taxon>
        <taxon>Rhodanobacteraceae</taxon>
        <taxon>Dyella</taxon>
    </lineage>
</organism>
<dbReference type="InterPro" id="IPR051049">
    <property type="entry name" value="Dienelactone_hydrolase-like"/>
</dbReference>
<dbReference type="PANTHER" id="PTHR46623">
    <property type="entry name" value="CARBOXYMETHYLENEBUTENOLIDASE-RELATED"/>
    <property type="match status" value="1"/>
</dbReference>
<sequence>MGKHINLPTSGTQCISAYLAEPASKPKGGIVVIQEIFGVNAHVRSVADRFAAAGYTAVAPAFFDRLETGVELDYTDAGMQRGRQLVMELGLDRAVEDVASAAEAIASAGKIGTVGYCWGGTIALLSAIRLGLPSVSYYGARNVPFLGEAPKAPVMFHFGDTDASIPPETVAKHRQMLPQMEVYNYAGAGHAFNRDIDPHHYHEASAKLAWQRTLAFFEKYLDKA</sequence>
<dbReference type="Gene3D" id="3.40.50.1820">
    <property type="entry name" value="alpha/beta hydrolase"/>
    <property type="match status" value="1"/>
</dbReference>
<evidence type="ECO:0000313" key="2">
    <source>
        <dbReference type="EMBL" id="QRN52189.1"/>
    </source>
</evidence>
<reference evidence="2 3" key="1">
    <citation type="submission" date="2020-10" db="EMBL/GenBank/DDBJ databases">
        <title>Phylogeny of dyella-like bacteria.</title>
        <authorList>
            <person name="Fu J."/>
        </authorList>
    </citation>
    <scope>NUCLEOTIDE SEQUENCE [LARGE SCALE GENOMIC DNA]</scope>
    <source>
        <strain evidence="2 3">DHOB09</strain>
    </source>
</reference>
<dbReference type="EMBL" id="CP064030">
    <property type="protein sequence ID" value="QRN52189.1"/>
    <property type="molecule type" value="Genomic_DNA"/>
</dbReference>
<evidence type="ECO:0000313" key="3">
    <source>
        <dbReference type="Proteomes" id="UP000663181"/>
    </source>
</evidence>
<feature type="domain" description="Dienelactone hydrolase" evidence="1">
    <location>
        <begin position="15"/>
        <end position="221"/>
    </location>
</feature>
<dbReference type="InterPro" id="IPR029058">
    <property type="entry name" value="AB_hydrolase_fold"/>
</dbReference>
<dbReference type="InterPro" id="IPR002925">
    <property type="entry name" value="Dienelactn_hydro"/>
</dbReference>
<keyword evidence="2" id="KW-0378">Hydrolase</keyword>
<dbReference type="Proteomes" id="UP000663181">
    <property type="component" value="Chromosome"/>
</dbReference>
<protein>
    <submittedName>
        <fullName evidence="2">Dienelactone hydrolase family protein</fullName>
    </submittedName>
</protein>